<dbReference type="PATRIC" id="fig|1280953.3.peg.1669"/>
<dbReference type="AlphaFoldDB" id="A0A059G8Z6"/>
<sequence>MSITPRKLGPETVYPVGLGCMNLHHGYGPPSDEAEAAALLNEALDMGYDFLDTATIYGFGKNETLIGKALKDRQGEFVQASKCVMLFEDGKRKLDARPESIKAACEASLKRLQRETIDLYYMHRPDPNVPIEDSMGAMADLVTEGKIRMVGLSEMGAGLLRRAHAVHPVTAMQSEYSLLTRNPEIAVLDACKELGVTFVPFSPVGRGYLADNPPAPKDYHEADMRRIFPRWTEPYWTENLPLLKQAQEMAGDMGVTTSQLAIAWTLVKEPDCVPIPGTTNRKHLRDNFKAAELVLTEAQMALLDNVFQPEAVKGPRYNAMAQASVDTEQYAFETEA</sequence>
<evidence type="ECO:0000313" key="4">
    <source>
        <dbReference type="Proteomes" id="UP000024942"/>
    </source>
</evidence>
<reference evidence="3 4" key="1">
    <citation type="journal article" date="2014" name="Antonie Van Leeuwenhoek">
        <title>Hyphomonas beringensis sp. nov. and Hyphomonas chukchiensis sp. nov., isolated from surface seawater of the Bering Sea and Chukchi Sea.</title>
        <authorList>
            <person name="Li C."/>
            <person name="Lai Q."/>
            <person name="Li G."/>
            <person name="Dong C."/>
            <person name="Wang J."/>
            <person name="Liao Y."/>
            <person name="Shao Z."/>
        </authorList>
    </citation>
    <scope>NUCLEOTIDE SEQUENCE [LARGE SCALE GENOMIC DNA]</scope>
    <source>
        <strain evidence="3 4">SCH89</strain>
    </source>
</reference>
<dbReference type="PANTHER" id="PTHR43625:SF40">
    <property type="entry name" value="ALDO-KETO REDUCTASE YAKC [NADP(+)]"/>
    <property type="match status" value="1"/>
</dbReference>
<dbReference type="OrthoDB" id="9803483at2"/>
<dbReference type="GO" id="GO:0016491">
    <property type="term" value="F:oxidoreductase activity"/>
    <property type="evidence" value="ECO:0007669"/>
    <property type="project" value="UniProtKB-KW"/>
</dbReference>
<dbReference type="Pfam" id="PF00248">
    <property type="entry name" value="Aldo_ket_red"/>
    <property type="match status" value="1"/>
</dbReference>
<dbReference type="InterPro" id="IPR023210">
    <property type="entry name" value="NADP_OxRdtase_dom"/>
</dbReference>
<keyword evidence="4" id="KW-1185">Reference proteome</keyword>
<keyword evidence="1" id="KW-0560">Oxidoreductase</keyword>
<dbReference type="PRINTS" id="PR00069">
    <property type="entry name" value="ALDKETRDTASE"/>
</dbReference>
<dbReference type="Proteomes" id="UP000024942">
    <property type="component" value="Unassembled WGS sequence"/>
</dbReference>
<dbReference type="GO" id="GO:0005737">
    <property type="term" value="C:cytoplasm"/>
    <property type="evidence" value="ECO:0007669"/>
    <property type="project" value="TreeGrafter"/>
</dbReference>
<dbReference type="PANTHER" id="PTHR43625">
    <property type="entry name" value="AFLATOXIN B1 ALDEHYDE REDUCTASE"/>
    <property type="match status" value="1"/>
</dbReference>
<dbReference type="InterPro" id="IPR036812">
    <property type="entry name" value="NAD(P)_OxRdtase_dom_sf"/>
</dbReference>
<organism evidence="3 4">
    <name type="scientific">Hyphomonas oceanitis SCH89</name>
    <dbReference type="NCBI Taxonomy" id="1280953"/>
    <lineage>
        <taxon>Bacteria</taxon>
        <taxon>Pseudomonadati</taxon>
        <taxon>Pseudomonadota</taxon>
        <taxon>Alphaproteobacteria</taxon>
        <taxon>Hyphomonadales</taxon>
        <taxon>Hyphomonadaceae</taxon>
        <taxon>Hyphomonas</taxon>
    </lineage>
</organism>
<evidence type="ECO:0000313" key="3">
    <source>
        <dbReference type="EMBL" id="KDA02923.1"/>
    </source>
</evidence>
<comment type="caution">
    <text evidence="3">The sequence shown here is derived from an EMBL/GenBank/DDBJ whole genome shotgun (WGS) entry which is preliminary data.</text>
</comment>
<dbReference type="SUPFAM" id="SSF51430">
    <property type="entry name" value="NAD(P)-linked oxidoreductase"/>
    <property type="match status" value="1"/>
</dbReference>
<dbReference type="InterPro" id="IPR020471">
    <property type="entry name" value="AKR"/>
</dbReference>
<gene>
    <name evidence="3" type="ORF">HOC_08257</name>
</gene>
<dbReference type="STRING" id="1280953.HOC_08257"/>
<dbReference type="eggNOG" id="COG0667">
    <property type="taxonomic scope" value="Bacteria"/>
</dbReference>
<evidence type="ECO:0000256" key="1">
    <source>
        <dbReference type="ARBA" id="ARBA00023002"/>
    </source>
</evidence>
<dbReference type="RefSeq" id="WP_035537407.1">
    <property type="nucleotide sequence ID" value="NZ_ARYL01000010.1"/>
</dbReference>
<accession>A0A059G8Z6</accession>
<proteinExistence type="predicted"/>
<feature type="domain" description="NADP-dependent oxidoreductase" evidence="2">
    <location>
        <begin position="16"/>
        <end position="306"/>
    </location>
</feature>
<dbReference type="EMBL" id="ARYL01000010">
    <property type="protein sequence ID" value="KDA02923.1"/>
    <property type="molecule type" value="Genomic_DNA"/>
</dbReference>
<dbReference type="Gene3D" id="3.20.20.100">
    <property type="entry name" value="NADP-dependent oxidoreductase domain"/>
    <property type="match status" value="1"/>
</dbReference>
<evidence type="ECO:0000259" key="2">
    <source>
        <dbReference type="Pfam" id="PF00248"/>
    </source>
</evidence>
<protein>
    <submittedName>
        <fullName evidence="3">Aldo/keto reductase family oxidoreductase</fullName>
    </submittedName>
</protein>
<dbReference type="InterPro" id="IPR050791">
    <property type="entry name" value="Aldo-Keto_reductase"/>
</dbReference>
<name>A0A059G8Z6_9PROT</name>